<feature type="region of interest" description="Disordered" evidence="1">
    <location>
        <begin position="144"/>
        <end position="231"/>
    </location>
</feature>
<dbReference type="AlphaFoldDB" id="A0A9Q3PHS2"/>
<evidence type="ECO:0000256" key="2">
    <source>
        <dbReference type="SAM" id="Phobius"/>
    </source>
</evidence>
<keyword evidence="2" id="KW-1133">Transmembrane helix</keyword>
<keyword evidence="2" id="KW-0812">Transmembrane</keyword>
<organism evidence="3 4">
    <name type="scientific">Austropuccinia psidii MF-1</name>
    <dbReference type="NCBI Taxonomy" id="1389203"/>
    <lineage>
        <taxon>Eukaryota</taxon>
        <taxon>Fungi</taxon>
        <taxon>Dikarya</taxon>
        <taxon>Basidiomycota</taxon>
        <taxon>Pucciniomycotina</taxon>
        <taxon>Pucciniomycetes</taxon>
        <taxon>Pucciniales</taxon>
        <taxon>Sphaerophragmiaceae</taxon>
        <taxon>Austropuccinia</taxon>
    </lineage>
</organism>
<keyword evidence="2" id="KW-0472">Membrane</keyword>
<protein>
    <submittedName>
        <fullName evidence="3">Uncharacterized protein</fullName>
    </submittedName>
</protein>
<feature type="transmembrane region" description="Helical" evidence="2">
    <location>
        <begin position="309"/>
        <end position="329"/>
    </location>
</feature>
<accession>A0A9Q3PHS2</accession>
<name>A0A9Q3PHS2_9BASI</name>
<evidence type="ECO:0000313" key="4">
    <source>
        <dbReference type="Proteomes" id="UP000765509"/>
    </source>
</evidence>
<dbReference type="EMBL" id="AVOT02069908">
    <property type="protein sequence ID" value="MBW0560691.1"/>
    <property type="molecule type" value="Genomic_DNA"/>
</dbReference>
<proteinExistence type="predicted"/>
<reference evidence="3" key="1">
    <citation type="submission" date="2021-03" db="EMBL/GenBank/DDBJ databases">
        <title>Draft genome sequence of rust myrtle Austropuccinia psidii MF-1, a brazilian biotype.</title>
        <authorList>
            <person name="Quecine M.C."/>
            <person name="Pachon D.M.R."/>
            <person name="Bonatelli M.L."/>
            <person name="Correr F.H."/>
            <person name="Franceschini L.M."/>
            <person name="Leite T.F."/>
            <person name="Margarido G.R.A."/>
            <person name="Almeida C.A."/>
            <person name="Ferrarezi J.A."/>
            <person name="Labate C.A."/>
        </authorList>
    </citation>
    <scope>NUCLEOTIDE SEQUENCE</scope>
    <source>
        <strain evidence="3">MF-1</strain>
    </source>
</reference>
<sequence>MTELTDSSPSVPPPSVLCGSGILSCLDSPWFIASSGHFDPGQTYDGYKEVEVLDPACTKFLAKGKDCFQHFNPKSSKCHFCFFGKKPCCYPGSAAFNIRRMALLVRSSQLLMLLQDILIAEGCGKMDQFWRVYSMEVVDNPVVQQSSTSPSQPPPKRFQSRLIPSTPRNFQPTFSAIPTSLPHSSSSSSHTRPAINPEVRPSPIQKSRASPIVTSQKLQPEASSSRRREELSTLPFPDAQVFQQRDCWPIRVTREDPNTACENQYSVARLFRRVHRKSREVIMYANDRTIPGTASEEMAENFAWYEDELIIWVEITSFLFLVCVWFYFYPHSYSY</sequence>
<keyword evidence="4" id="KW-1185">Reference proteome</keyword>
<feature type="compositionally biased region" description="Polar residues" evidence="1">
    <location>
        <begin position="204"/>
        <end position="218"/>
    </location>
</feature>
<comment type="caution">
    <text evidence="3">The sequence shown here is derived from an EMBL/GenBank/DDBJ whole genome shotgun (WGS) entry which is preliminary data.</text>
</comment>
<evidence type="ECO:0000313" key="3">
    <source>
        <dbReference type="EMBL" id="MBW0560691.1"/>
    </source>
</evidence>
<evidence type="ECO:0000256" key="1">
    <source>
        <dbReference type="SAM" id="MobiDB-lite"/>
    </source>
</evidence>
<dbReference type="Proteomes" id="UP000765509">
    <property type="component" value="Unassembled WGS sequence"/>
</dbReference>
<gene>
    <name evidence="3" type="ORF">O181_100406</name>
</gene>
<feature type="compositionally biased region" description="Polar residues" evidence="1">
    <location>
        <begin position="162"/>
        <end position="183"/>
    </location>
</feature>